<keyword evidence="11 13" id="KW-0326">Glycosidase</keyword>
<keyword evidence="3" id="KW-0479">Metal-binding</keyword>
<sequence>MASGKRTLASGLTARPSPHHSAVTIVESKEVVESSASSVRRSKRIKLDKTEIATDEEHELQEKSAARASKSRQKSTRKPRKIPDSLDKAHPAPANWAETYDTIKEMRSYIKAPVDTMGCDQAQLKEKEPQNQRFATLVSLMLSSQTKDEVTDAAVAKLRDAVGGTLSVDAILQADESAISEAICKVGFWRRKTQYIQQAAQRLQDEFDSDVPKTVDELCSLPGVGPKMAFLALQVAWNLNLGIGVDVHVHRITNRLGWHKPPTKTPEQTRLNLQSWLPTELHPEINHLLVGFGQVVCLPVNPRCDQCELPGKSLCPSARKVVKSKTKKVVSARVESGPEVQISLEEENTALSLAPDARDIGLMKEV</sequence>
<dbReference type="EC" id="3.2.2.-" evidence="13"/>
<keyword evidence="5 13" id="KW-0378">Hydrolase</keyword>
<keyword evidence="10 13" id="KW-0456">Lyase</keyword>
<dbReference type="InterPro" id="IPR030841">
    <property type="entry name" value="NTH1"/>
</dbReference>
<dbReference type="Pfam" id="PF00730">
    <property type="entry name" value="HhH-GPD"/>
    <property type="match status" value="1"/>
</dbReference>
<dbReference type="InterPro" id="IPR003265">
    <property type="entry name" value="HhH-GPD_domain"/>
</dbReference>
<dbReference type="AlphaFoldDB" id="A0A5C3MJE5"/>
<keyword evidence="13" id="KW-0496">Mitochondrion</keyword>
<dbReference type="InterPro" id="IPR023170">
    <property type="entry name" value="HhH_base_excis_C"/>
</dbReference>
<evidence type="ECO:0000256" key="14">
    <source>
        <dbReference type="SAM" id="MobiDB-lite"/>
    </source>
</evidence>
<dbReference type="FunFam" id="1.10.1670.10:FF:000003">
    <property type="entry name" value="Endonuclease III homolog"/>
    <property type="match status" value="1"/>
</dbReference>
<keyword evidence="9 13" id="KW-0234">DNA repair</keyword>
<name>A0A5C3MJE5_9AGAM</name>
<keyword evidence="8" id="KW-0411">Iron-sulfur</keyword>
<dbReference type="GO" id="GO:0006285">
    <property type="term" value="P:base-excision repair, AP site formation"/>
    <property type="evidence" value="ECO:0007669"/>
    <property type="project" value="UniProtKB-UniRule"/>
</dbReference>
<protein>
    <recommendedName>
        <fullName evidence="13">Endonuclease III homolog</fullName>
        <ecNumber evidence="13">3.2.2.-</ecNumber>
        <ecNumber evidence="13">4.2.99.18</ecNumber>
    </recommendedName>
    <alternativeName>
        <fullName evidence="13">Bifunctional DNA N-glycosylase/DNA-(apurinic or apyrimidinic site) lyase</fullName>
        <shortName evidence="13">DNA glycosylase/AP lyase</shortName>
    </alternativeName>
</protein>
<keyword evidence="2" id="KW-0004">4Fe-4S</keyword>
<evidence type="ECO:0000256" key="3">
    <source>
        <dbReference type="ARBA" id="ARBA00022723"/>
    </source>
</evidence>
<evidence type="ECO:0000259" key="15">
    <source>
        <dbReference type="SMART" id="SM00478"/>
    </source>
</evidence>
<evidence type="ECO:0000256" key="12">
    <source>
        <dbReference type="ARBA" id="ARBA00044632"/>
    </source>
</evidence>
<evidence type="ECO:0000256" key="9">
    <source>
        <dbReference type="ARBA" id="ARBA00023204"/>
    </source>
</evidence>
<feature type="region of interest" description="Disordered" evidence="14">
    <location>
        <begin position="55"/>
        <end position="93"/>
    </location>
</feature>
<feature type="compositionally biased region" description="Basic residues" evidence="14">
    <location>
        <begin position="69"/>
        <end position="80"/>
    </location>
</feature>
<evidence type="ECO:0000256" key="4">
    <source>
        <dbReference type="ARBA" id="ARBA00022763"/>
    </source>
</evidence>
<evidence type="ECO:0000313" key="17">
    <source>
        <dbReference type="Proteomes" id="UP000305948"/>
    </source>
</evidence>
<keyword evidence="7" id="KW-0408">Iron</keyword>
<accession>A0A5C3MJE5</accession>
<evidence type="ECO:0000256" key="6">
    <source>
        <dbReference type="ARBA" id="ARBA00022946"/>
    </source>
</evidence>
<keyword evidence="13" id="KW-0539">Nucleus</keyword>
<evidence type="ECO:0000256" key="2">
    <source>
        <dbReference type="ARBA" id="ARBA00022485"/>
    </source>
</evidence>
<reference evidence="16 17" key="1">
    <citation type="journal article" date="2019" name="Nat. Ecol. Evol.">
        <title>Megaphylogeny resolves global patterns of mushroom evolution.</title>
        <authorList>
            <person name="Varga T."/>
            <person name="Krizsan K."/>
            <person name="Foldi C."/>
            <person name="Dima B."/>
            <person name="Sanchez-Garcia M."/>
            <person name="Sanchez-Ramirez S."/>
            <person name="Szollosi G.J."/>
            <person name="Szarkandi J.G."/>
            <person name="Papp V."/>
            <person name="Albert L."/>
            <person name="Andreopoulos W."/>
            <person name="Angelini C."/>
            <person name="Antonin V."/>
            <person name="Barry K.W."/>
            <person name="Bougher N.L."/>
            <person name="Buchanan P."/>
            <person name="Buyck B."/>
            <person name="Bense V."/>
            <person name="Catcheside P."/>
            <person name="Chovatia M."/>
            <person name="Cooper J."/>
            <person name="Damon W."/>
            <person name="Desjardin D."/>
            <person name="Finy P."/>
            <person name="Geml J."/>
            <person name="Haridas S."/>
            <person name="Hughes K."/>
            <person name="Justo A."/>
            <person name="Karasinski D."/>
            <person name="Kautmanova I."/>
            <person name="Kiss B."/>
            <person name="Kocsube S."/>
            <person name="Kotiranta H."/>
            <person name="LaButti K.M."/>
            <person name="Lechner B.E."/>
            <person name="Liimatainen K."/>
            <person name="Lipzen A."/>
            <person name="Lukacs Z."/>
            <person name="Mihaltcheva S."/>
            <person name="Morgado L.N."/>
            <person name="Niskanen T."/>
            <person name="Noordeloos M.E."/>
            <person name="Ohm R.A."/>
            <person name="Ortiz-Santana B."/>
            <person name="Ovrebo C."/>
            <person name="Racz N."/>
            <person name="Riley R."/>
            <person name="Savchenko A."/>
            <person name="Shiryaev A."/>
            <person name="Soop K."/>
            <person name="Spirin V."/>
            <person name="Szebenyi C."/>
            <person name="Tomsovsky M."/>
            <person name="Tulloss R.E."/>
            <person name="Uehling J."/>
            <person name="Grigoriev I.V."/>
            <person name="Vagvolgyi C."/>
            <person name="Papp T."/>
            <person name="Martin F.M."/>
            <person name="Miettinen O."/>
            <person name="Hibbett D.S."/>
            <person name="Nagy L.G."/>
        </authorList>
    </citation>
    <scope>NUCLEOTIDE SEQUENCE [LARGE SCALE GENOMIC DNA]</scope>
    <source>
        <strain evidence="16 17">OMC1185</strain>
    </source>
</reference>
<dbReference type="PANTHER" id="PTHR43286">
    <property type="entry name" value="ENDONUCLEASE III-LIKE PROTEIN 1"/>
    <property type="match status" value="1"/>
</dbReference>
<keyword evidence="4 13" id="KW-0227">DNA damage</keyword>
<dbReference type="OrthoDB" id="2099276at2759"/>
<evidence type="ECO:0000256" key="11">
    <source>
        <dbReference type="ARBA" id="ARBA00023295"/>
    </source>
</evidence>
<evidence type="ECO:0000256" key="7">
    <source>
        <dbReference type="ARBA" id="ARBA00023004"/>
    </source>
</evidence>
<dbReference type="GO" id="GO:0000703">
    <property type="term" value="F:oxidized pyrimidine nucleobase lesion DNA N-glycosylase activity"/>
    <property type="evidence" value="ECO:0007669"/>
    <property type="project" value="UniProtKB-UniRule"/>
</dbReference>
<dbReference type="SUPFAM" id="SSF48150">
    <property type="entry name" value="DNA-glycosylase"/>
    <property type="match status" value="1"/>
</dbReference>
<dbReference type="Gene3D" id="1.10.340.30">
    <property type="entry name" value="Hypothetical protein, domain 2"/>
    <property type="match status" value="1"/>
</dbReference>
<comment type="function">
    <text evidence="13">Bifunctional DNA N-glycosylase with associated apurinic/apyrimidinic (AP) lyase function that catalyzes the first step in base excision repair (BER), the primary repair pathway for the repair of oxidative DNA damage. The DNA N-glycosylase activity releases the damaged DNA base from DNA by cleaving the N-glycosidic bond, leaving an AP site. The AP lyase activity cleaves the phosphodiester bond 3' to the AP site by a beta-elimination. Primarily recognizes and repairs oxidative base damage of pyrimidines.</text>
</comment>
<feature type="compositionally biased region" description="Basic and acidic residues" evidence="14">
    <location>
        <begin position="81"/>
        <end position="90"/>
    </location>
</feature>
<evidence type="ECO:0000256" key="13">
    <source>
        <dbReference type="HAMAP-Rule" id="MF_03183"/>
    </source>
</evidence>
<proteinExistence type="inferred from homology"/>
<comment type="catalytic activity">
    <reaction evidence="12 13">
        <text>2'-deoxyribonucleotide-(2'-deoxyribose 5'-phosphate)-2'-deoxyribonucleotide-DNA = a 3'-end 2'-deoxyribonucleotide-(2,3-dehydro-2,3-deoxyribose 5'-phosphate)-DNA + a 5'-end 5'-phospho-2'-deoxyribonucleoside-DNA + H(+)</text>
        <dbReference type="Rhea" id="RHEA:66592"/>
        <dbReference type="Rhea" id="RHEA-COMP:13180"/>
        <dbReference type="Rhea" id="RHEA-COMP:16897"/>
        <dbReference type="Rhea" id="RHEA-COMP:17067"/>
        <dbReference type="ChEBI" id="CHEBI:15378"/>
        <dbReference type="ChEBI" id="CHEBI:136412"/>
        <dbReference type="ChEBI" id="CHEBI:157695"/>
        <dbReference type="ChEBI" id="CHEBI:167181"/>
        <dbReference type="EC" id="4.2.99.18"/>
    </reaction>
</comment>
<evidence type="ECO:0000256" key="8">
    <source>
        <dbReference type="ARBA" id="ARBA00023014"/>
    </source>
</evidence>
<dbReference type="SMART" id="SM00478">
    <property type="entry name" value="ENDO3c"/>
    <property type="match status" value="1"/>
</dbReference>
<dbReference type="GO" id="GO:0006289">
    <property type="term" value="P:nucleotide-excision repair"/>
    <property type="evidence" value="ECO:0007669"/>
    <property type="project" value="TreeGrafter"/>
</dbReference>
<dbReference type="HAMAP" id="MF_03183">
    <property type="entry name" value="Endonuclease_III_Nth"/>
    <property type="match status" value="1"/>
</dbReference>
<dbReference type="FunFam" id="1.10.340.30:FF:000005">
    <property type="entry name" value="Endonuclease III-like protein 1"/>
    <property type="match status" value="1"/>
</dbReference>
<comment type="subcellular location">
    <subcellularLocation>
        <location evidence="13">Nucleus</location>
    </subcellularLocation>
    <subcellularLocation>
        <location evidence="13">Mitochondrion</location>
    </subcellularLocation>
</comment>
<dbReference type="GO" id="GO:0005739">
    <property type="term" value="C:mitochondrion"/>
    <property type="evidence" value="ECO:0007669"/>
    <property type="project" value="UniProtKB-SubCell"/>
</dbReference>
<dbReference type="CDD" id="cd00056">
    <property type="entry name" value="ENDO3c"/>
    <property type="match status" value="1"/>
</dbReference>
<dbReference type="PROSITE" id="PS01155">
    <property type="entry name" value="ENDONUCLEASE_III_2"/>
    <property type="match status" value="1"/>
</dbReference>
<evidence type="ECO:0000256" key="5">
    <source>
        <dbReference type="ARBA" id="ARBA00022801"/>
    </source>
</evidence>
<comment type="similarity">
    <text evidence="1 13">Belongs to the Nth/MutY family.</text>
</comment>
<keyword evidence="6" id="KW-0809">Transit peptide</keyword>
<keyword evidence="17" id="KW-1185">Reference proteome</keyword>
<feature type="domain" description="HhH-GPD" evidence="15">
    <location>
        <begin position="142"/>
        <end position="295"/>
    </location>
</feature>
<evidence type="ECO:0000256" key="10">
    <source>
        <dbReference type="ARBA" id="ARBA00023239"/>
    </source>
</evidence>
<dbReference type="EC" id="4.2.99.18" evidence="13"/>
<dbReference type="Proteomes" id="UP000305948">
    <property type="component" value="Unassembled WGS sequence"/>
</dbReference>
<dbReference type="Gene3D" id="1.10.1670.10">
    <property type="entry name" value="Helix-hairpin-Helix base-excision DNA repair enzymes (C-terminal)"/>
    <property type="match status" value="1"/>
</dbReference>
<dbReference type="GO" id="GO:0140078">
    <property type="term" value="F:class I DNA-(apurinic or apyrimidinic site) endonuclease activity"/>
    <property type="evidence" value="ECO:0007669"/>
    <property type="project" value="UniProtKB-EC"/>
</dbReference>
<dbReference type="InterPro" id="IPR011257">
    <property type="entry name" value="DNA_glycosylase"/>
</dbReference>
<feature type="region of interest" description="Disordered" evidence="14">
    <location>
        <begin position="1"/>
        <end position="42"/>
    </location>
</feature>
<dbReference type="GO" id="GO:0005634">
    <property type="term" value="C:nucleus"/>
    <property type="evidence" value="ECO:0007669"/>
    <property type="project" value="UniProtKB-SubCell"/>
</dbReference>
<organism evidence="16 17">
    <name type="scientific">Heliocybe sulcata</name>
    <dbReference type="NCBI Taxonomy" id="5364"/>
    <lineage>
        <taxon>Eukaryota</taxon>
        <taxon>Fungi</taxon>
        <taxon>Dikarya</taxon>
        <taxon>Basidiomycota</taxon>
        <taxon>Agaricomycotina</taxon>
        <taxon>Agaricomycetes</taxon>
        <taxon>Gloeophyllales</taxon>
        <taxon>Gloeophyllaceae</taxon>
        <taxon>Heliocybe</taxon>
    </lineage>
</organism>
<comment type="caution">
    <text evidence="13">Lacks conserved residue(s) required for the propagation of feature annotation.</text>
</comment>
<dbReference type="PANTHER" id="PTHR43286:SF1">
    <property type="entry name" value="ENDONUCLEASE III-LIKE PROTEIN 1"/>
    <property type="match status" value="1"/>
</dbReference>
<dbReference type="GO" id="GO:0051539">
    <property type="term" value="F:4 iron, 4 sulfur cluster binding"/>
    <property type="evidence" value="ECO:0007669"/>
    <property type="project" value="UniProtKB-KW"/>
</dbReference>
<dbReference type="GO" id="GO:0046872">
    <property type="term" value="F:metal ion binding"/>
    <property type="evidence" value="ECO:0007669"/>
    <property type="project" value="UniProtKB-KW"/>
</dbReference>
<dbReference type="EMBL" id="ML213541">
    <property type="protein sequence ID" value="TFK45532.1"/>
    <property type="molecule type" value="Genomic_DNA"/>
</dbReference>
<dbReference type="GO" id="GO:0003677">
    <property type="term" value="F:DNA binding"/>
    <property type="evidence" value="ECO:0007669"/>
    <property type="project" value="UniProtKB-UniRule"/>
</dbReference>
<gene>
    <name evidence="13" type="primary">NTH1</name>
    <name evidence="16" type="ORF">OE88DRAFT_1669125</name>
</gene>
<dbReference type="STRING" id="5364.A0A5C3MJE5"/>
<dbReference type="InterPro" id="IPR004036">
    <property type="entry name" value="Endonuclease-III-like_CS2"/>
</dbReference>
<evidence type="ECO:0000313" key="16">
    <source>
        <dbReference type="EMBL" id="TFK45532.1"/>
    </source>
</evidence>
<evidence type="ECO:0000256" key="1">
    <source>
        <dbReference type="ARBA" id="ARBA00008343"/>
    </source>
</evidence>
<dbReference type="Pfam" id="PF00633">
    <property type="entry name" value="HHH"/>
    <property type="match status" value="1"/>
</dbReference>
<dbReference type="InterPro" id="IPR000445">
    <property type="entry name" value="HhH_motif"/>
</dbReference>